<organism evidence="1 2">
    <name type="scientific">Exiguobacterium profundum</name>
    <dbReference type="NCBI Taxonomy" id="307643"/>
    <lineage>
        <taxon>Bacteria</taxon>
        <taxon>Bacillati</taxon>
        <taxon>Bacillota</taxon>
        <taxon>Bacilli</taxon>
        <taxon>Bacillales</taxon>
        <taxon>Bacillales Family XII. Incertae Sedis</taxon>
        <taxon>Exiguobacterium</taxon>
    </lineage>
</organism>
<evidence type="ECO:0000313" key="2">
    <source>
        <dbReference type="Proteomes" id="UP001219957"/>
    </source>
</evidence>
<reference evidence="1 2" key="1">
    <citation type="submission" date="2022-10" db="EMBL/GenBank/DDBJ databases">
        <title>Complete genome sequence of Exiguobacterium profundum TSS-3 isolated from an extremely saline-alkaline spring located in Ixtapa, Chiapas-Mexico.</title>
        <authorList>
            <person name="Rincon-Rosales R."/>
            <person name="Rogel M.A."/>
            <person name="Rincon-Molina C.I."/>
            <person name="Guerrero G."/>
            <person name="Manzano-Gomez L.A."/>
            <person name="Lopez-Lopez A."/>
            <person name="Rincon Molina F.A."/>
            <person name="Martinez-Romero E."/>
        </authorList>
    </citation>
    <scope>NUCLEOTIDE SEQUENCE [LARGE SCALE GENOMIC DNA]</scope>
    <source>
        <strain evidence="1 2">TSS-3</strain>
    </source>
</reference>
<evidence type="ECO:0000313" key="1">
    <source>
        <dbReference type="EMBL" id="WED56615.1"/>
    </source>
</evidence>
<dbReference type="Proteomes" id="UP001219957">
    <property type="component" value="Chromosome"/>
</dbReference>
<name>A0ABY8B3U7_9BACL</name>
<accession>A0ABY8B3U7</accession>
<protein>
    <submittedName>
        <fullName evidence="1">Uncharacterized protein</fullName>
    </submittedName>
</protein>
<dbReference type="RefSeq" id="WP_275060581.1">
    <property type="nucleotide sequence ID" value="NZ_CP109617.1"/>
</dbReference>
<keyword evidence="2" id="KW-1185">Reference proteome</keyword>
<sequence length="210" mass="25287">MNLNIYNIKTLVVKYRARDSKQEISLIELLHDNEMELLTFLEDVEMSGEVIYYVKYSDGEEQVVTHHKSEPDLSEGTFRLFDFVQRWLTIYEWRDAKEFETRREFLKFDSLYEGLRFLAGPEKWSYYANLSVKELEERLGPDSQGLDEHEVSDERIGMHLTIEKETLFKEEYNSRAGIKRGHYYDPYLERWINIPQSYRALRPLILRTMY</sequence>
<dbReference type="EMBL" id="CP109617">
    <property type="protein sequence ID" value="WED56615.1"/>
    <property type="molecule type" value="Genomic_DNA"/>
</dbReference>
<gene>
    <name evidence="1" type="ORF">OE059_07115</name>
</gene>
<proteinExistence type="predicted"/>